<evidence type="ECO:0000313" key="2">
    <source>
        <dbReference type="EMBL" id="KAF0914649.1"/>
    </source>
</evidence>
<name>A0A6G1DQB2_9ORYZ</name>
<feature type="region of interest" description="Disordered" evidence="1">
    <location>
        <begin position="84"/>
        <end position="111"/>
    </location>
</feature>
<dbReference type="AlphaFoldDB" id="A0A6G1DQB2"/>
<organism evidence="2 3">
    <name type="scientific">Oryza meyeriana var. granulata</name>
    <dbReference type="NCBI Taxonomy" id="110450"/>
    <lineage>
        <taxon>Eukaryota</taxon>
        <taxon>Viridiplantae</taxon>
        <taxon>Streptophyta</taxon>
        <taxon>Embryophyta</taxon>
        <taxon>Tracheophyta</taxon>
        <taxon>Spermatophyta</taxon>
        <taxon>Magnoliopsida</taxon>
        <taxon>Liliopsida</taxon>
        <taxon>Poales</taxon>
        <taxon>Poaceae</taxon>
        <taxon>BOP clade</taxon>
        <taxon>Oryzoideae</taxon>
        <taxon>Oryzeae</taxon>
        <taxon>Oryzinae</taxon>
        <taxon>Oryza</taxon>
        <taxon>Oryza meyeriana</taxon>
    </lineage>
</organism>
<comment type="caution">
    <text evidence="2">The sequence shown here is derived from an EMBL/GenBank/DDBJ whole genome shotgun (WGS) entry which is preliminary data.</text>
</comment>
<reference evidence="2 3" key="1">
    <citation type="submission" date="2019-11" db="EMBL/GenBank/DDBJ databases">
        <title>Whole genome sequence of Oryza granulata.</title>
        <authorList>
            <person name="Li W."/>
        </authorList>
    </citation>
    <scope>NUCLEOTIDE SEQUENCE [LARGE SCALE GENOMIC DNA]</scope>
    <source>
        <strain evidence="3">cv. Menghai</strain>
        <tissue evidence="2">Leaf</tissue>
    </source>
</reference>
<gene>
    <name evidence="2" type="ORF">E2562_031114</name>
</gene>
<accession>A0A6G1DQB2</accession>
<dbReference type="Proteomes" id="UP000479710">
    <property type="component" value="Unassembled WGS sequence"/>
</dbReference>
<proteinExistence type="predicted"/>
<sequence>MAVDCRAGATGEDGSREETFLYRKAAAAPASTSSSSPPSSSPFAAAVQGGLALRPVSPSCTPPACLAPGPSPSAAGLPAAPELRAQPSTAAAAESVRSRHPSPPRSLPRSRPIYIKPPLPLCALPPPLHSAASGSRRLADCLAPPCCSQRRRRASPAAPPRVGLAAQRCLVLRAAAAGQSPTPSSLRSPVSIPRRLTVFPLCLSSSPSFIPSAPTSTTRFGVRRRPAAALTLTATTPCRPGADACVAVAAQLPRPAPWQELGLFFL</sequence>
<protein>
    <submittedName>
        <fullName evidence="2">Uncharacterized protein</fullName>
    </submittedName>
</protein>
<feature type="region of interest" description="Disordered" evidence="1">
    <location>
        <begin position="25"/>
        <end position="46"/>
    </location>
</feature>
<evidence type="ECO:0000313" key="3">
    <source>
        <dbReference type="Proteomes" id="UP000479710"/>
    </source>
</evidence>
<dbReference type="EMBL" id="SPHZ02000006">
    <property type="protein sequence ID" value="KAF0914649.1"/>
    <property type="molecule type" value="Genomic_DNA"/>
</dbReference>
<keyword evidence="3" id="KW-1185">Reference proteome</keyword>
<evidence type="ECO:0000256" key="1">
    <source>
        <dbReference type="SAM" id="MobiDB-lite"/>
    </source>
</evidence>